<dbReference type="Pfam" id="PF13936">
    <property type="entry name" value="HTH_38"/>
    <property type="match status" value="1"/>
</dbReference>
<feature type="domain" description="Integrase catalytic" evidence="6">
    <location>
        <begin position="144"/>
        <end position="307"/>
    </location>
</feature>
<keyword evidence="5" id="KW-0233">DNA recombination</keyword>
<dbReference type="GO" id="GO:0006313">
    <property type="term" value="P:DNA transposition"/>
    <property type="evidence" value="ECO:0007669"/>
    <property type="project" value="InterPro"/>
</dbReference>
<dbReference type="GO" id="GO:0005829">
    <property type="term" value="C:cytosol"/>
    <property type="evidence" value="ECO:0007669"/>
    <property type="project" value="TreeGrafter"/>
</dbReference>
<evidence type="ECO:0000256" key="3">
    <source>
        <dbReference type="ARBA" id="ARBA00022578"/>
    </source>
</evidence>
<name>A0AB39V8E2_9FUSO</name>
<organism evidence="7">
    <name type="scientific">Leptotrichia mesophila</name>
    <dbReference type="NCBI Taxonomy" id="3239303"/>
    <lineage>
        <taxon>Bacteria</taxon>
        <taxon>Fusobacteriati</taxon>
        <taxon>Fusobacteriota</taxon>
        <taxon>Fusobacteriia</taxon>
        <taxon>Fusobacteriales</taxon>
        <taxon>Leptotrichiaceae</taxon>
        <taxon>Leptotrichia</taxon>
    </lineage>
</organism>
<evidence type="ECO:0000256" key="4">
    <source>
        <dbReference type="ARBA" id="ARBA00023125"/>
    </source>
</evidence>
<keyword evidence="3" id="KW-0815">Transposition</keyword>
<dbReference type="InterPro" id="IPR001584">
    <property type="entry name" value="Integrase_cat-core"/>
</dbReference>
<accession>A0AB39V8E2</accession>
<dbReference type="AlphaFoldDB" id="A0AB39V8E2"/>
<dbReference type="NCBIfam" id="NF033563">
    <property type="entry name" value="transpos_IS30"/>
    <property type="match status" value="1"/>
</dbReference>
<dbReference type="GO" id="GO:0004803">
    <property type="term" value="F:transposase activity"/>
    <property type="evidence" value="ECO:0007669"/>
    <property type="project" value="InterPro"/>
</dbReference>
<dbReference type="Pfam" id="PF00665">
    <property type="entry name" value="rve"/>
    <property type="match status" value="1"/>
</dbReference>
<reference evidence="7" key="1">
    <citation type="submission" date="2024-07" db="EMBL/GenBank/DDBJ databases">
        <authorList>
            <person name="Li X.-J."/>
            <person name="Wang X."/>
        </authorList>
    </citation>
    <scope>NUCLEOTIDE SEQUENCE</scope>
    <source>
        <strain evidence="7">HSP-342</strain>
    </source>
</reference>
<dbReference type="EMBL" id="CP165646">
    <property type="protein sequence ID" value="XDU63615.1"/>
    <property type="molecule type" value="Genomic_DNA"/>
</dbReference>
<proteinExistence type="inferred from homology"/>
<gene>
    <name evidence="7" type="ORF">AB8B23_06635</name>
</gene>
<evidence type="ECO:0000256" key="5">
    <source>
        <dbReference type="ARBA" id="ARBA00023172"/>
    </source>
</evidence>
<dbReference type="Gene3D" id="3.30.420.10">
    <property type="entry name" value="Ribonuclease H-like superfamily/Ribonuclease H"/>
    <property type="match status" value="1"/>
</dbReference>
<evidence type="ECO:0000256" key="2">
    <source>
        <dbReference type="ARBA" id="ARBA00006363"/>
    </source>
</evidence>
<evidence type="ECO:0000256" key="1">
    <source>
        <dbReference type="ARBA" id="ARBA00002190"/>
    </source>
</evidence>
<sequence>MSHKYFTINERNKLEVLLKENYKIAKIAKILNRHRTTIYREIKRINGEYSSENAQADASTKAANKGRSSKITAELKNLIEDRLYKTWSPEQIAGRELKGRLSFKTIYNWLYSNFLDVSLNVLRRKGRRAKTKETRGKFNIGKSIGDRPQEVRKKEVFGHWELDSVVSARGENKACFATFVELKTRFYVAIKMKNRSKSSMLEAIKRLTAGIPKGAFKTFTSDRGKEFSCWEEVEKMGIEFYFADSYCSWQRGCNENSNGLLREFYPKKTDISKIDTEDLIRTLMLINSRPRKCLNYATPFEKFLHEISFKKS</sequence>
<evidence type="ECO:0000259" key="6">
    <source>
        <dbReference type="PROSITE" id="PS50994"/>
    </source>
</evidence>
<dbReference type="PANTHER" id="PTHR10948:SF23">
    <property type="entry name" value="TRANSPOSASE INSI FOR INSERTION SEQUENCE ELEMENT IS30A-RELATED"/>
    <property type="match status" value="1"/>
</dbReference>
<keyword evidence="4" id="KW-0238">DNA-binding</keyword>
<dbReference type="GO" id="GO:0003677">
    <property type="term" value="F:DNA binding"/>
    <property type="evidence" value="ECO:0007669"/>
    <property type="project" value="UniProtKB-KW"/>
</dbReference>
<protein>
    <submittedName>
        <fullName evidence="7">IS30 family transposase</fullName>
    </submittedName>
</protein>
<dbReference type="InterPro" id="IPR036397">
    <property type="entry name" value="RNaseH_sf"/>
</dbReference>
<dbReference type="InterPro" id="IPR053392">
    <property type="entry name" value="Transposase_IS30-like"/>
</dbReference>
<dbReference type="SUPFAM" id="SSF53098">
    <property type="entry name" value="Ribonuclease H-like"/>
    <property type="match status" value="1"/>
</dbReference>
<dbReference type="InterPro" id="IPR051917">
    <property type="entry name" value="Transposase-Integrase"/>
</dbReference>
<dbReference type="PROSITE" id="PS50994">
    <property type="entry name" value="INTEGRASE"/>
    <property type="match status" value="1"/>
</dbReference>
<dbReference type="PANTHER" id="PTHR10948">
    <property type="entry name" value="TRANSPOSASE"/>
    <property type="match status" value="1"/>
</dbReference>
<comment type="function">
    <text evidence="1">Required for the transposition of the insertion element.</text>
</comment>
<dbReference type="InterPro" id="IPR012337">
    <property type="entry name" value="RNaseH-like_sf"/>
</dbReference>
<evidence type="ECO:0000313" key="7">
    <source>
        <dbReference type="EMBL" id="XDU63615.1"/>
    </source>
</evidence>
<dbReference type="GO" id="GO:0015074">
    <property type="term" value="P:DNA integration"/>
    <property type="evidence" value="ECO:0007669"/>
    <property type="project" value="InterPro"/>
</dbReference>
<dbReference type="RefSeq" id="WP_369712083.1">
    <property type="nucleotide sequence ID" value="NZ_CP165646.1"/>
</dbReference>
<dbReference type="InterPro" id="IPR025246">
    <property type="entry name" value="IS30-like_HTH"/>
</dbReference>
<dbReference type="InterPro" id="IPR001598">
    <property type="entry name" value="Transposase_IS30_CS"/>
</dbReference>
<dbReference type="KEGG" id="lmes:AB8B23_06635"/>
<dbReference type="PROSITE" id="PS01043">
    <property type="entry name" value="TRANSPOSASE_IS30"/>
    <property type="match status" value="1"/>
</dbReference>
<comment type="similarity">
    <text evidence="2">Belongs to the transposase IS30 family.</text>
</comment>